<protein>
    <submittedName>
        <fullName evidence="3 5">Transcriptional regulator</fullName>
    </submittedName>
    <submittedName>
        <fullName evidence="4">HigA family addiction module antidote protein</fullName>
    </submittedName>
</protein>
<dbReference type="Pfam" id="PF01381">
    <property type="entry name" value="HTH_3"/>
    <property type="match status" value="1"/>
</dbReference>
<reference evidence="4" key="4">
    <citation type="submission" date="2020-01" db="EMBL/GenBank/DDBJ databases">
        <title>Bacteria Cultured from War Wounds Associated with the Conflict in Eastern Ukraine.</title>
        <authorList>
            <person name="Snesrud E."/>
            <person name="Galac M.R."/>
            <person name="Mc Gann P."/>
            <person name="Valentine K."/>
            <person name="Viacheslav K."/>
        </authorList>
    </citation>
    <scope>NUCLEOTIDE SEQUENCE</scope>
    <source>
        <strain evidence="4">VNMU148</strain>
    </source>
</reference>
<reference evidence="5 7" key="3">
    <citation type="submission" date="2017-05" db="EMBL/GenBank/DDBJ databases">
        <authorList>
            <person name="Song R."/>
            <person name="Chenine A.L."/>
            <person name="Ruprecht R.M."/>
        </authorList>
    </citation>
    <scope>NUCLEOTIDE SEQUENCE [LARGE SCALE GENOMIC DNA]</scope>
    <source>
        <strain evidence="5 7">S567_C10_BS</strain>
    </source>
</reference>
<dbReference type="AlphaFoldDB" id="A0A0C7CQM2"/>
<feature type="domain" description="HTH cro/C1-type" evidence="2">
    <location>
        <begin position="22"/>
        <end position="70"/>
    </location>
</feature>
<dbReference type="Proteomes" id="UP000644192">
    <property type="component" value="Unassembled WGS sequence"/>
</dbReference>
<dbReference type="EMBL" id="CVVU01000008">
    <property type="protein sequence ID" value="CRN89286.1"/>
    <property type="molecule type" value="Genomic_DNA"/>
</dbReference>
<keyword evidence="1" id="KW-0238">DNA-binding</keyword>
<reference evidence="6" key="2">
    <citation type="submission" date="2015-06" db="EMBL/GenBank/DDBJ databases">
        <authorList>
            <person name="Radhakrishnan Rajesh"/>
            <person name="Underwood Anthony"/>
            <person name="Al-Shahib Ali"/>
        </authorList>
    </citation>
    <scope>NUCLEOTIDE SEQUENCE [LARGE SCALE GENOMIC DNA]</scope>
    <source>
        <strain evidence="6">P19_London_7_VIM_2_05_10</strain>
    </source>
</reference>
<evidence type="ECO:0000313" key="4">
    <source>
        <dbReference type="EMBL" id="MZZ17324.1"/>
    </source>
</evidence>
<dbReference type="PANTHER" id="PTHR36924">
    <property type="entry name" value="ANTITOXIN HIGA-1"/>
    <property type="match status" value="1"/>
</dbReference>
<proteinExistence type="predicted"/>
<dbReference type="Proteomes" id="UP000045039">
    <property type="component" value="Unassembled WGS sequence"/>
</dbReference>
<gene>
    <name evidence="3" type="primary">ybaQ</name>
    <name evidence="5" type="ORF">CAZ10_24545</name>
    <name evidence="4" type="ORF">GUL26_34210</name>
    <name evidence="3" type="ORF">PAERUG_P19_London_7_VIM_2_05_10_00174</name>
</gene>
<sequence>MATNGMRPIHPGEILRDEFLMELDISPAALARALKVSAPTVNDIVREQRGISADMAIRLGRYFDTSAQFWMNLQSEYSLATAYAANGKQIEHEIEPLLAHG</sequence>
<dbReference type="SMART" id="SM00530">
    <property type="entry name" value="HTH_XRE"/>
    <property type="match status" value="1"/>
</dbReference>
<dbReference type="GO" id="GO:0003677">
    <property type="term" value="F:DNA binding"/>
    <property type="evidence" value="ECO:0007669"/>
    <property type="project" value="UniProtKB-KW"/>
</dbReference>
<dbReference type="SMR" id="A0A0C7CQM2"/>
<evidence type="ECO:0000259" key="2">
    <source>
        <dbReference type="PROSITE" id="PS50943"/>
    </source>
</evidence>
<dbReference type="InterPro" id="IPR001387">
    <property type="entry name" value="Cro/C1-type_HTH"/>
</dbReference>
<dbReference type="Gene3D" id="1.10.260.40">
    <property type="entry name" value="lambda repressor-like DNA-binding domains"/>
    <property type="match status" value="1"/>
</dbReference>
<dbReference type="SUPFAM" id="SSF47413">
    <property type="entry name" value="lambda repressor-like DNA-binding domains"/>
    <property type="match status" value="1"/>
</dbReference>
<dbReference type="Proteomes" id="UP000194857">
    <property type="component" value="Unassembled WGS sequence"/>
</dbReference>
<evidence type="ECO:0000313" key="5">
    <source>
        <dbReference type="EMBL" id="OTI58288.1"/>
    </source>
</evidence>
<dbReference type="RefSeq" id="WP_003099268.1">
    <property type="nucleotide sequence ID" value="NZ_AP024513.1"/>
</dbReference>
<dbReference type="EMBL" id="NFFZ01000014">
    <property type="protein sequence ID" value="OTI58288.1"/>
    <property type="molecule type" value="Genomic_DNA"/>
</dbReference>
<dbReference type="NCBIfam" id="TIGR02607">
    <property type="entry name" value="antidote_HigA"/>
    <property type="match status" value="1"/>
</dbReference>
<dbReference type="PANTHER" id="PTHR36924:SF1">
    <property type="entry name" value="ANTITOXIN HIGA-1"/>
    <property type="match status" value="1"/>
</dbReference>
<reference evidence="3" key="1">
    <citation type="submission" date="2015-06" db="EMBL/GenBank/DDBJ databases">
        <authorList>
            <person name="Radhakrishnan R."/>
            <person name="Underwood A."/>
            <person name="Al-Shahib A."/>
        </authorList>
    </citation>
    <scope>NUCLEOTIDE SEQUENCE</scope>
    <source>
        <strain evidence="3">P19_London_7_VIM_2_05_10</strain>
    </source>
</reference>
<comment type="caution">
    <text evidence="5">The sequence shown here is derived from an EMBL/GenBank/DDBJ whole genome shotgun (WGS) entry which is preliminary data.</text>
</comment>
<dbReference type="PROSITE" id="PS50943">
    <property type="entry name" value="HTH_CROC1"/>
    <property type="match status" value="1"/>
</dbReference>
<accession>A0A0C7CQM2</accession>
<evidence type="ECO:0000313" key="7">
    <source>
        <dbReference type="Proteomes" id="UP000194857"/>
    </source>
</evidence>
<evidence type="ECO:0000256" key="1">
    <source>
        <dbReference type="ARBA" id="ARBA00023125"/>
    </source>
</evidence>
<organism evidence="5 7">
    <name type="scientific">Pseudomonas aeruginosa</name>
    <dbReference type="NCBI Taxonomy" id="287"/>
    <lineage>
        <taxon>Bacteria</taxon>
        <taxon>Pseudomonadati</taxon>
        <taxon>Pseudomonadota</taxon>
        <taxon>Gammaproteobacteria</taxon>
        <taxon>Pseudomonadales</taxon>
        <taxon>Pseudomonadaceae</taxon>
        <taxon>Pseudomonas</taxon>
    </lineage>
</organism>
<evidence type="ECO:0000313" key="6">
    <source>
        <dbReference type="Proteomes" id="UP000045039"/>
    </source>
</evidence>
<evidence type="ECO:0000313" key="3">
    <source>
        <dbReference type="EMBL" id="CRN89286.1"/>
    </source>
</evidence>
<dbReference type="InterPro" id="IPR010982">
    <property type="entry name" value="Lambda_DNA-bd_dom_sf"/>
</dbReference>
<dbReference type="InterPro" id="IPR013430">
    <property type="entry name" value="Toxin_antidote_HigA"/>
</dbReference>
<dbReference type="EMBL" id="WXZT01000047">
    <property type="protein sequence ID" value="MZZ17324.1"/>
    <property type="molecule type" value="Genomic_DNA"/>
</dbReference>
<name>A0A0C7CQM2_PSEAI</name>